<proteinExistence type="predicted"/>
<gene>
    <name evidence="2" type="ORF">OVA965_LOCUS42679</name>
    <name evidence="3" type="ORF">TMI583_LOCUS44661</name>
</gene>
<evidence type="ECO:0000313" key="4">
    <source>
        <dbReference type="Proteomes" id="UP000682733"/>
    </source>
</evidence>
<comment type="caution">
    <text evidence="3">The sequence shown here is derived from an EMBL/GenBank/DDBJ whole genome shotgun (WGS) entry which is preliminary data.</text>
</comment>
<feature type="non-terminal residue" evidence="3">
    <location>
        <position position="196"/>
    </location>
</feature>
<organism evidence="3 4">
    <name type="scientific">Didymodactylos carnosus</name>
    <dbReference type="NCBI Taxonomy" id="1234261"/>
    <lineage>
        <taxon>Eukaryota</taxon>
        <taxon>Metazoa</taxon>
        <taxon>Spiralia</taxon>
        <taxon>Gnathifera</taxon>
        <taxon>Rotifera</taxon>
        <taxon>Eurotatoria</taxon>
        <taxon>Bdelloidea</taxon>
        <taxon>Philodinida</taxon>
        <taxon>Philodinidae</taxon>
        <taxon>Didymodactylos</taxon>
    </lineage>
</organism>
<evidence type="ECO:0000259" key="1">
    <source>
        <dbReference type="Pfam" id="PF13391"/>
    </source>
</evidence>
<evidence type="ECO:0000313" key="2">
    <source>
        <dbReference type="EMBL" id="CAF1611741.1"/>
    </source>
</evidence>
<feature type="domain" description="HNH nuclease" evidence="1">
    <location>
        <begin position="98"/>
        <end position="161"/>
    </location>
</feature>
<protein>
    <recommendedName>
        <fullName evidence="1">HNH nuclease domain-containing protein</fullName>
    </recommendedName>
</protein>
<dbReference type="EMBL" id="CAJOBA010077626">
    <property type="protein sequence ID" value="CAF4425560.1"/>
    <property type="molecule type" value="Genomic_DNA"/>
</dbReference>
<reference evidence="3" key="1">
    <citation type="submission" date="2021-02" db="EMBL/GenBank/DDBJ databases">
        <authorList>
            <person name="Nowell W R."/>
        </authorList>
    </citation>
    <scope>NUCLEOTIDE SEQUENCE</scope>
</reference>
<accession>A0A8S2W0K9</accession>
<feature type="non-terminal residue" evidence="3">
    <location>
        <position position="1"/>
    </location>
</feature>
<sequence>FFQSTANTTFDINTELVAVRQKIEATKRGIVATDGAKDEATLQRLVSALSQLQDKENLLIKQENLLVEQHLKQAAGPVLERFTRLLMDYYSIRNKKDCMVLGERSSSKVISCHIWPYSKRAQLTNGPLLNLTSTDIDNPRNGLRLAKEIELAFDSKILTIVPNVDADGLKIFLLNKSYSSIVIPSSYKRVTFGDIH</sequence>
<evidence type="ECO:0000313" key="3">
    <source>
        <dbReference type="EMBL" id="CAF4425560.1"/>
    </source>
</evidence>
<name>A0A8S2W0K9_9BILA</name>
<dbReference type="Proteomes" id="UP000682733">
    <property type="component" value="Unassembled WGS sequence"/>
</dbReference>
<dbReference type="EMBL" id="CAJNOK010053340">
    <property type="protein sequence ID" value="CAF1611741.1"/>
    <property type="molecule type" value="Genomic_DNA"/>
</dbReference>
<dbReference type="Proteomes" id="UP000677228">
    <property type="component" value="Unassembled WGS sequence"/>
</dbReference>
<dbReference type="Pfam" id="PF13391">
    <property type="entry name" value="HNH_2"/>
    <property type="match status" value="1"/>
</dbReference>
<dbReference type="InterPro" id="IPR003615">
    <property type="entry name" value="HNH_nuc"/>
</dbReference>
<dbReference type="AlphaFoldDB" id="A0A8S2W0K9"/>